<accession>A0ABX0A9V1</accession>
<dbReference type="SUPFAM" id="SSF88723">
    <property type="entry name" value="PIN domain-like"/>
    <property type="match status" value="1"/>
</dbReference>
<dbReference type="RefSeq" id="WP_162348875.1">
    <property type="nucleotide sequence ID" value="NZ_QOVG01000003.1"/>
</dbReference>
<dbReference type="EMBL" id="QOVG01000003">
    <property type="protein sequence ID" value="NDK38309.1"/>
    <property type="molecule type" value="Genomic_DNA"/>
</dbReference>
<keyword evidence="3" id="KW-1185">Reference proteome</keyword>
<reference evidence="2 3" key="1">
    <citation type="submission" date="2018-07" db="EMBL/GenBank/DDBJ databases">
        <title>Whole genome Sequencing of Pseudoxanthomonas gei KCTC 32298 (T).</title>
        <authorList>
            <person name="Kumar S."/>
            <person name="Bansal K."/>
            <person name="Kaur A."/>
            <person name="Patil P."/>
            <person name="Sharma S."/>
            <person name="Patil P.B."/>
        </authorList>
    </citation>
    <scope>NUCLEOTIDE SEQUENCE [LARGE SCALE GENOMIC DNA]</scope>
    <source>
        <strain evidence="2 3">KCTC 32298</strain>
    </source>
</reference>
<organism evidence="2 3">
    <name type="scientific">Pseudoxanthomonas gei</name>
    <dbReference type="NCBI Taxonomy" id="1383030"/>
    <lineage>
        <taxon>Bacteria</taxon>
        <taxon>Pseudomonadati</taxon>
        <taxon>Pseudomonadota</taxon>
        <taxon>Gammaproteobacteria</taxon>
        <taxon>Lysobacterales</taxon>
        <taxon>Lysobacteraceae</taxon>
        <taxon>Pseudoxanthomonas</taxon>
    </lineage>
</organism>
<dbReference type="InterPro" id="IPR002716">
    <property type="entry name" value="PIN_dom"/>
</dbReference>
<comment type="caution">
    <text evidence="2">The sequence shown here is derived from an EMBL/GenBank/DDBJ whole genome shotgun (WGS) entry which is preliminary data.</text>
</comment>
<sequence>MRSELKILVDSCVFVDAFAPSSSGHAAAYRLLNRLVEKNVRVAMPAHGWFEVRCSWQRLKIEGKFVAPEFNGETRYPVDLIPIDDEFIDKYTSADIPFIKSGDHIWLAVAKVEGYPLVTSDVKMTKIAHRIGVIVFKPEDLRDASEFIA</sequence>
<dbReference type="Proteomes" id="UP001429354">
    <property type="component" value="Unassembled WGS sequence"/>
</dbReference>
<dbReference type="InterPro" id="IPR029060">
    <property type="entry name" value="PIN-like_dom_sf"/>
</dbReference>
<evidence type="ECO:0000259" key="1">
    <source>
        <dbReference type="Pfam" id="PF01850"/>
    </source>
</evidence>
<dbReference type="Pfam" id="PF01850">
    <property type="entry name" value="PIN"/>
    <property type="match status" value="1"/>
</dbReference>
<evidence type="ECO:0000313" key="2">
    <source>
        <dbReference type="EMBL" id="NDK38309.1"/>
    </source>
</evidence>
<feature type="domain" description="PIN" evidence="1">
    <location>
        <begin position="7"/>
        <end position="128"/>
    </location>
</feature>
<evidence type="ECO:0000313" key="3">
    <source>
        <dbReference type="Proteomes" id="UP001429354"/>
    </source>
</evidence>
<proteinExistence type="predicted"/>
<name>A0ABX0A9V1_9GAMM</name>
<dbReference type="Gene3D" id="3.40.50.1010">
    <property type="entry name" value="5'-nuclease"/>
    <property type="match status" value="1"/>
</dbReference>
<gene>
    <name evidence="2" type="ORF">DT603_05570</name>
</gene>
<protein>
    <submittedName>
        <fullName evidence="2">PIN domain-containing protein</fullName>
    </submittedName>
</protein>